<evidence type="ECO:0000313" key="3">
    <source>
        <dbReference type="Proteomes" id="UP000683925"/>
    </source>
</evidence>
<dbReference type="OMA" id="IFEWFFF"/>
<protein>
    <recommendedName>
        <fullName evidence="4">Transmembrane protein</fullName>
    </recommendedName>
</protein>
<feature type="transmembrane region" description="Helical" evidence="1">
    <location>
        <begin position="125"/>
        <end position="144"/>
    </location>
</feature>
<proteinExistence type="predicted"/>
<keyword evidence="1" id="KW-0812">Transmembrane</keyword>
<comment type="caution">
    <text evidence="2">The sequence shown here is derived from an EMBL/GenBank/DDBJ whole genome shotgun (WGS) entry which is preliminary data.</text>
</comment>
<keyword evidence="3" id="KW-1185">Reference proteome</keyword>
<gene>
    <name evidence="2" type="ORF">POCTA_138.1.T0550288</name>
</gene>
<name>A0A8S1V160_PAROT</name>
<keyword evidence="1" id="KW-0472">Membrane</keyword>
<dbReference type="Proteomes" id="UP000683925">
    <property type="component" value="Unassembled WGS sequence"/>
</dbReference>
<accession>A0A8S1V160</accession>
<dbReference type="OrthoDB" id="304678at2759"/>
<evidence type="ECO:0000313" key="2">
    <source>
        <dbReference type="EMBL" id="CAD8170655.1"/>
    </source>
</evidence>
<feature type="transmembrane region" description="Helical" evidence="1">
    <location>
        <begin position="20"/>
        <end position="38"/>
    </location>
</feature>
<sequence length="283" mass="32966">MPQLPNFAPAVEQWWKNLGFGQRLVLFSIATLRIISYFSNDIMNMLYNQTLLVSNGQYWRLFTAPLCSLSFFQIIASWFCFQLIVNPYESIVGSAYFIFDFVFKSFLLESLNFLVNIGLSQYDSQYQYTLSYGINGLALYYLCSQLVASPYSKRDFNLFSIPNYYLLLTIPFVIFLYGENFIYIFALWISIFEWFFFDGMLIRLSDNSIEKLSFIFGSLRKINCFKQPSQSLQEPKLYVSSPQVELGSQQEATQAFGGRGIIIGTQEEERQQRVQGENNYQQI</sequence>
<reference evidence="2" key="1">
    <citation type="submission" date="2021-01" db="EMBL/GenBank/DDBJ databases">
        <authorList>
            <consortium name="Genoscope - CEA"/>
            <person name="William W."/>
        </authorList>
    </citation>
    <scope>NUCLEOTIDE SEQUENCE</scope>
</reference>
<keyword evidence="1" id="KW-1133">Transmembrane helix</keyword>
<dbReference type="AlphaFoldDB" id="A0A8S1V160"/>
<evidence type="ECO:0000256" key="1">
    <source>
        <dbReference type="SAM" id="Phobius"/>
    </source>
</evidence>
<evidence type="ECO:0008006" key="4">
    <source>
        <dbReference type="Google" id="ProtNLM"/>
    </source>
</evidence>
<feature type="transmembrane region" description="Helical" evidence="1">
    <location>
        <begin position="58"/>
        <end position="85"/>
    </location>
</feature>
<organism evidence="2 3">
    <name type="scientific">Paramecium octaurelia</name>
    <dbReference type="NCBI Taxonomy" id="43137"/>
    <lineage>
        <taxon>Eukaryota</taxon>
        <taxon>Sar</taxon>
        <taxon>Alveolata</taxon>
        <taxon>Ciliophora</taxon>
        <taxon>Intramacronucleata</taxon>
        <taxon>Oligohymenophorea</taxon>
        <taxon>Peniculida</taxon>
        <taxon>Parameciidae</taxon>
        <taxon>Paramecium</taxon>
    </lineage>
</organism>
<feature type="transmembrane region" description="Helical" evidence="1">
    <location>
        <begin position="97"/>
        <end position="119"/>
    </location>
</feature>
<dbReference type="EMBL" id="CAJJDP010000055">
    <property type="protein sequence ID" value="CAD8170655.1"/>
    <property type="molecule type" value="Genomic_DNA"/>
</dbReference>